<dbReference type="Proteomes" id="UP000536685">
    <property type="component" value="Unassembled WGS sequence"/>
</dbReference>
<organism evidence="1 2">
    <name type="scientific">Conyzicola lurida</name>
    <dbReference type="NCBI Taxonomy" id="1172621"/>
    <lineage>
        <taxon>Bacteria</taxon>
        <taxon>Bacillati</taxon>
        <taxon>Actinomycetota</taxon>
        <taxon>Actinomycetes</taxon>
        <taxon>Micrococcales</taxon>
        <taxon>Microbacteriaceae</taxon>
        <taxon>Conyzicola</taxon>
    </lineage>
</organism>
<evidence type="ECO:0000313" key="2">
    <source>
        <dbReference type="Proteomes" id="UP000536685"/>
    </source>
</evidence>
<keyword evidence="2" id="KW-1185">Reference proteome</keyword>
<accession>A0A841AU35</accession>
<sequence length="118" mass="13394">MDDDRALALIGGGDLGEDRTELTLEQAGQWLVLSLTSAHFFDLDLMLVARIPGNGAMDFVTDPGRELRTLDRCRVGDVGFWTMMPLPHEQDLEFRWHQSSLIQRIVRTIGLERLPGFR</sequence>
<evidence type="ECO:0000313" key="1">
    <source>
        <dbReference type="EMBL" id="MBB5844919.1"/>
    </source>
</evidence>
<proteinExistence type="predicted"/>
<protein>
    <submittedName>
        <fullName evidence="1">Uncharacterized protein</fullName>
    </submittedName>
</protein>
<name>A0A841AU35_9MICO</name>
<comment type="caution">
    <text evidence="1">The sequence shown here is derived from an EMBL/GenBank/DDBJ whole genome shotgun (WGS) entry which is preliminary data.</text>
</comment>
<gene>
    <name evidence="1" type="ORF">HD599_003242</name>
</gene>
<dbReference type="EMBL" id="JACHMJ010000001">
    <property type="protein sequence ID" value="MBB5844919.1"/>
    <property type="molecule type" value="Genomic_DNA"/>
</dbReference>
<reference evidence="1 2" key="1">
    <citation type="submission" date="2020-08" db="EMBL/GenBank/DDBJ databases">
        <title>Sequencing the genomes of 1000 actinobacteria strains.</title>
        <authorList>
            <person name="Klenk H.-P."/>
        </authorList>
    </citation>
    <scope>NUCLEOTIDE SEQUENCE [LARGE SCALE GENOMIC DNA]</scope>
    <source>
        <strain evidence="1 2">DSM 105784</strain>
    </source>
</reference>
<dbReference type="AlphaFoldDB" id="A0A841AU35"/>